<accession>E9HH61</accession>
<sequence length="149" mass="16926">MPDCLEQRTSVERENSVPVRDEELTIPLMSDATSSDELNPDDGDEEAERKGSEQETDGDEGKAEEETEGVYEILQEYLAFLEDAVSSVTPDEEDFEHDKIFSNLKRNEEFEKKEESGDAENDTREAVKEAESNIRAEEKKEEVGDEKKS</sequence>
<feature type="compositionally biased region" description="Basic and acidic residues" evidence="1">
    <location>
        <begin position="1"/>
        <end position="23"/>
    </location>
</feature>
<feature type="region of interest" description="Disordered" evidence="1">
    <location>
        <begin position="87"/>
        <end position="149"/>
    </location>
</feature>
<protein>
    <submittedName>
        <fullName evidence="2">Uncharacterized protein</fullName>
    </submittedName>
</protein>
<keyword evidence="3" id="KW-1185">Reference proteome</keyword>
<evidence type="ECO:0000313" key="2">
    <source>
        <dbReference type="EMBL" id="EFX68884.1"/>
    </source>
</evidence>
<name>E9HH61_DAPPU</name>
<dbReference type="InParanoid" id="E9HH61"/>
<feature type="compositionally biased region" description="Basic and acidic residues" evidence="1">
    <location>
        <begin position="96"/>
        <end position="149"/>
    </location>
</feature>
<dbReference type="EMBL" id="GL732646">
    <property type="protein sequence ID" value="EFX68884.1"/>
    <property type="molecule type" value="Genomic_DNA"/>
</dbReference>
<dbReference type="KEGG" id="dpx:DAPPUDRAFT_259394"/>
<organism evidence="2 3">
    <name type="scientific">Daphnia pulex</name>
    <name type="common">Water flea</name>
    <dbReference type="NCBI Taxonomy" id="6669"/>
    <lineage>
        <taxon>Eukaryota</taxon>
        <taxon>Metazoa</taxon>
        <taxon>Ecdysozoa</taxon>
        <taxon>Arthropoda</taxon>
        <taxon>Crustacea</taxon>
        <taxon>Branchiopoda</taxon>
        <taxon>Diplostraca</taxon>
        <taxon>Cladocera</taxon>
        <taxon>Anomopoda</taxon>
        <taxon>Daphniidae</taxon>
        <taxon>Daphnia</taxon>
    </lineage>
</organism>
<evidence type="ECO:0000256" key="1">
    <source>
        <dbReference type="SAM" id="MobiDB-lite"/>
    </source>
</evidence>
<dbReference type="HOGENOM" id="CLU_1751512_0_0_1"/>
<dbReference type="Proteomes" id="UP000000305">
    <property type="component" value="Unassembled WGS sequence"/>
</dbReference>
<reference evidence="2 3" key="1">
    <citation type="journal article" date="2011" name="Science">
        <title>The ecoresponsive genome of Daphnia pulex.</title>
        <authorList>
            <person name="Colbourne J.K."/>
            <person name="Pfrender M.E."/>
            <person name="Gilbert D."/>
            <person name="Thomas W.K."/>
            <person name="Tucker A."/>
            <person name="Oakley T.H."/>
            <person name="Tokishita S."/>
            <person name="Aerts A."/>
            <person name="Arnold G.J."/>
            <person name="Basu M.K."/>
            <person name="Bauer D.J."/>
            <person name="Caceres C.E."/>
            <person name="Carmel L."/>
            <person name="Casola C."/>
            <person name="Choi J.H."/>
            <person name="Detter J.C."/>
            <person name="Dong Q."/>
            <person name="Dusheyko S."/>
            <person name="Eads B.D."/>
            <person name="Frohlich T."/>
            <person name="Geiler-Samerotte K.A."/>
            <person name="Gerlach D."/>
            <person name="Hatcher P."/>
            <person name="Jogdeo S."/>
            <person name="Krijgsveld J."/>
            <person name="Kriventseva E.V."/>
            <person name="Kultz D."/>
            <person name="Laforsch C."/>
            <person name="Lindquist E."/>
            <person name="Lopez J."/>
            <person name="Manak J.R."/>
            <person name="Muller J."/>
            <person name="Pangilinan J."/>
            <person name="Patwardhan R.P."/>
            <person name="Pitluck S."/>
            <person name="Pritham E.J."/>
            <person name="Rechtsteiner A."/>
            <person name="Rho M."/>
            <person name="Rogozin I.B."/>
            <person name="Sakarya O."/>
            <person name="Salamov A."/>
            <person name="Schaack S."/>
            <person name="Shapiro H."/>
            <person name="Shiga Y."/>
            <person name="Skalitzky C."/>
            <person name="Smith Z."/>
            <person name="Souvorov A."/>
            <person name="Sung W."/>
            <person name="Tang Z."/>
            <person name="Tsuchiya D."/>
            <person name="Tu H."/>
            <person name="Vos H."/>
            <person name="Wang M."/>
            <person name="Wolf Y.I."/>
            <person name="Yamagata H."/>
            <person name="Yamada T."/>
            <person name="Ye Y."/>
            <person name="Shaw J.R."/>
            <person name="Andrews J."/>
            <person name="Crease T.J."/>
            <person name="Tang H."/>
            <person name="Lucas S.M."/>
            <person name="Robertson H.M."/>
            <person name="Bork P."/>
            <person name="Koonin E.V."/>
            <person name="Zdobnov E.M."/>
            <person name="Grigoriev I.V."/>
            <person name="Lynch M."/>
            <person name="Boore J.L."/>
        </authorList>
    </citation>
    <scope>NUCLEOTIDE SEQUENCE [LARGE SCALE GENOMIC DNA]</scope>
</reference>
<dbReference type="PhylomeDB" id="E9HH61"/>
<feature type="region of interest" description="Disordered" evidence="1">
    <location>
        <begin position="1"/>
        <end position="70"/>
    </location>
</feature>
<proteinExistence type="predicted"/>
<evidence type="ECO:0000313" key="3">
    <source>
        <dbReference type="Proteomes" id="UP000000305"/>
    </source>
</evidence>
<dbReference type="AlphaFoldDB" id="E9HH61"/>
<gene>
    <name evidence="2" type="ORF">DAPPUDRAFT_259394</name>
</gene>
<feature type="compositionally biased region" description="Acidic residues" evidence="1">
    <location>
        <begin position="54"/>
        <end position="69"/>
    </location>
</feature>